<sequence length="345" mass="37608">MESPVEMYRSHCQAVGVAMNSALLRGLPETTEKLRNMKVMHFGRNFLGDRGILPLLPVIKQAKSLHTLDLRNNGIGNEGVKALCRQLRDHPSLRVLELGGNPFTYLAARQLTYLCEYNDRITFIGVDDTLMTEPLRQSIVHRMQATMKRRENRRQRKQASPNVIDNEENTTEEVTATGDTEYIDDAAVAMGVFVSEDPLATPLQPVEVVTEACMQLISPPANTPSVKSEKVAEMTGDEMISGPSPSSSSVTPPSTGAAASSTSDSRETTQANEDEVGEAAEVFSDEEQNKVAAVEETDETSDVSVHSAGEELSGSMVDDDVQSESSVTRSDATEPQEDSIVEDED</sequence>
<dbReference type="GO" id="GO:0005096">
    <property type="term" value="F:GTPase activator activity"/>
    <property type="evidence" value="ECO:0007669"/>
    <property type="project" value="UniProtKB-KW"/>
</dbReference>
<dbReference type="Pfam" id="PF13516">
    <property type="entry name" value="LRR_6"/>
    <property type="match status" value="1"/>
</dbReference>
<evidence type="ECO:0000256" key="2">
    <source>
        <dbReference type="ARBA" id="ARBA00022614"/>
    </source>
</evidence>
<dbReference type="Proteomes" id="UP000266743">
    <property type="component" value="Chromosome 10"/>
</dbReference>
<dbReference type="EMBL" id="QSBY01000010">
    <property type="protein sequence ID" value="RHW68831.1"/>
    <property type="molecule type" value="Genomic_DNA"/>
</dbReference>
<dbReference type="GO" id="GO:0006913">
    <property type="term" value="P:nucleocytoplasmic transport"/>
    <property type="evidence" value="ECO:0007669"/>
    <property type="project" value="TreeGrafter"/>
</dbReference>
<evidence type="ECO:0000256" key="1">
    <source>
        <dbReference type="ARBA" id="ARBA00022468"/>
    </source>
</evidence>
<evidence type="ECO:0000313" key="6">
    <source>
        <dbReference type="Proteomes" id="UP000266743"/>
    </source>
</evidence>
<accession>A0A3L6KZF9</accession>
<dbReference type="Gene3D" id="3.80.10.10">
    <property type="entry name" value="Ribonuclease Inhibitor"/>
    <property type="match status" value="1"/>
</dbReference>
<dbReference type="InterPro" id="IPR001611">
    <property type="entry name" value="Leu-rich_rpt"/>
</dbReference>
<dbReference type="GO" id="GO:0048471">
    <property type="term" value="C:perinuclear region of cytoplasm"/>
    <property type="evidence" value="ECO:0007669"/>
    <property type="project" value="TreeGrafter"/>
</dbReference>
<dbReference type="SMART" id="SM00368">
    <property type="entry name" value="LRR_RI"/>
    <property type="match status" value="3"/>
</dbReference>
<proteinExistence type="predicted"/>
<dbReference type="FunFam" id="3.80.10.10:FF:001037">
    <property type="entry name" value="Leucine_Rich_repeat /CHAT_domain_containing_protein_-_putative"/>
    <property type="match status" value="1"/>
</dbReference>
<feature type="compositionally biased region" description="Low complexity" evidence="4">
    <location>
        <begin position="241"/>
        <end position="263"/>
    </location>
</feature>
<feature type="compositionally biased region" description="Acidic residues" evidence="4">
    <location>
        <begin position="272"/>
        <end position="286"/>
    </location>
</feature>
<reference evidence="5 6" key="1">
    <citation type="submission" date="2018-09" db="EMBL/GenBank/DDBJ databases">
        <title>whole genome sequence of T. equiperdum IVM-t1 strain.</title>
        <authorList>
            <person name="Suganuma K."/>
        </authorList>
    </citation>
    <scope>NUCLEOTIDE SEQUENCE [LARGE SCALE GENOMIC DNA]</scope>
    <source>
        <strain evidence="5 6">IVM-t1</strain>
    </source>
</reference>
<evidence type="ECO:0000256" key="4">
    <source>
        <dbReference type="SAM" id="MobiDB-lite"/>
    </source>
</evidence>
<dbReference type="SUPFAM" id="SSF52047">
    <property type="entry name" value="RNI-like"/>
    <property type="match status" value="1"/>
</dbReference>
<dbReference type="PANTHER" id="PTHR24113">
    <property type="entry name" value="RAN GTPASE-ACTIVATING PROTEIN 1"/>
    <property type="match status" value="1"/>
</dbReference>
<feature type="compositionally biased region" description="Acidic residues" evidence="4">
    <location>
        <begin position="334"/>
        <end position="345"/>
    </location>
</feature>
<keyword evidence="3" id="KW-0677">Repeat</keyword>
<feature type="region of interest" description="Disordered" evidence="4">
    <location>
        <begin position="218"/>
        <end position="345"/>
    </location>
</feature>
<organism evidence="5 6">
    <name type="scientific">Trypanosoma brucei equiperdum</name>
    <dbReference type="NCBI Taxonomy" id="630700"/>
    <lineage>
        <taxon>Eukaryota</taxon>
        <taxon>Discoba</taxon>
        <taxon>Euglenozoa</taxon>
        <taxon>Kinetoplastea</taxon>
        <taxon>Metakinetoplastina</taxon>
        <taxon>Trypanosomatida</taxon>
        <taxon>Trypanosomatidae</taxon>
        <taxon>Trypanosoma</taxon>
    </lineage>
</organism>
<dbReference type="GO" id="GO:0005634">
    <property type="term" value="C:nucleus"/>
    <property type="evidence" value="ECO:0007669"/>
    <property type="project" value="TreeGrafter"/>
</dbReference>
<dbReference type="InterPro" id="IPR027038">
    <property type="entry name" value="RanGap"/>
</dbReference>
<comment type="caution">
    <text evidence="5">The sequence shown here is derived from an EMBL/GenBank/DDBJ whole genome shotgun (WGS) entry which is preliminary data.</text>
</comment>
<protein>
    <submittedName>
        <fullName evidence="5">Leucine Rich repeat</fullName>
    </submittedName>
</protein>
<evidence type="ECO:0000256" key="3">
    <source>
        <dbReference type="ARBA" id="ARBA00022737"/>
    </source>
</evidence>
<evidence type="ECO:0000313" key="5">
    <source>
        <dbReference type="EMBL" id="RHW68831.1"/>
    </source>
</evidence>
<gene>
    <name evidence="5" type="ORF">DPX39_100013200</name>
</gene>
<keyword evidence="1" id="KW-0343">GTPase activation</keyword>
<dbReference type="GO" id="GO:0031267">
    <property type="term" value="F:small GTPase binding"/>
    <property type="evidence" value="ECO:0007669"/>
    <property type="project" value="TreeGrafter"/>
</dbReference>
<feature type="region of interest" description="Disordered" evidence="4">
    <location>
        <begin position="146"/>
        <end position="179"/>
    </location>
</feature>
<dbReference type="PANTHER" id="PTHR24113:SF12">
    <property type="entry name" value="RAN GTPASE-ACTIVATING PROTEIN 1"/>
    <property type="match status" value="1"/>
</dbReference>
<dbReference type="GO" id="GO:0005829">
    <property type="term" value="C:cytosol"/>
    <property type="evidence" value="ECO:0007669"/>
    <property type="project" value="TreeGrafter"/>
</dbReference>
<dbReference type="AlphaFoldDB" id="A0A3L6KZF9"/>
<keyword evidence="2" id="KW-0433">Leucine-rich repeat</keyword>
<dbReference type="InterPro" id="IPR032675">
    <property type="entry name" value="LRR_dom_sf"/>
</dbReference>
<name>A0A3L6KZF9_9TRYP</name>